<evidence type="ECO:0000256" key="3">
    <source>
        <dbReference type="ARBA" id="ARBA00022692"/>
    </source>
</evidence>
<feature type="domain" description="RCK C-terminal" evidence="8">
    <location>
        <begin position="195"/>
        <end position="279"/>
    </location>
</feature>
<feature type="domain" description="RCK C-terminal" evidence="8">
    <location>
        <begin position="284"/>
        <end position="368"/>
    </location>
</feature>
<evidence type="ECO:0000313" key="9">
    <source>
        <dbReference type="EMBL" id="PTD98114.1"/>
    </source>
</evidence>
<evidence type="ECO:0000256" key="5">
    <source>
        <dbReference type="ARBA" id="ARBA00022989"/>
    </source>
</evidence>
<feature type="transmembrane region" description="Helical" evidence="7">
    <location>
        <begin position="48"/>
        <end position="68"/>
    </location>
</feature>
<feature type="transmembrane region" description="Helical" evidence="7">
    <location>
        <begin position="553"/>
        <end position="573"/>
    </location>
</feature>
<protein>
    <submittedName>
        <fullName evidence="9">SLC13 family permease</fullName>
    </submittedName>
</protein>
<keyword evidence="10" id="KW-1185">Reference proteome</keyword>
<feature type="transmembrane region" description="Helical" evidence="7">
    <location>
        <begin position="515"/>
        <end position="533"/>
    </location>
</feature>
<evidence type="ECO:0000256" key="6">
    <source>
        <dbReference type="ARBA" id="ARBA00023136"/>
    </source>
</evidence>
<dbReference type="OrthoDB" id="9809303at2"/>
<organism evidence="9 10">
    <name type="scientific">Pseudothauera lacus</name>
    <dbReference type="NCBI Taxonomy" id="2136175"/>
    <lineage>
        <taxon>Bacteria</taxon>
        <taxon>Pseudomonadati</taxon>
        <taxon>Pseudomonadota</taxon>
        <taxon>Betaproteobacteria</taxon>
        <taxon>Rhodocyclales</taxon>
        <taxon>Zoogloeaceae</taxon>
        <taxon>Pseudothauera</taxon>
    </lineage>
</organism>
<accession>A0A2T4IK15</accession>
<dbReference type="Gene3D" id="3.30.70.1450">
    <property type="entry name" value="Regulator of K+ conductance, C-terminal domain"/>
    <property type="match status" value="2"/>
</dbReference>
<keyword evidence="6 7" id="KW-0472">Membrane</keyword>
<dbReference type="PROSITE" id="PS51202">
    <property type="entry name" value="RCK_C"/>
    <property type="match status" value="2"/>
</dbReference>
<evidence type="ECO:0000256" key="7">
    <source>
        <dbReference type="SAM" id="Phobius"/>
    </source>
</evidence>
<dbReference type="Pfam" id="PF03600">
    <property type="entry name" value="CitMHS"/>
    <property type="match status" value="1"/>
</dbReference>
<feature type="transmembrane region" description="Helical" evidence="7">
    <location>
        <begin position="460"/>
        <end position="480"/>
    </location>
</feature>
<evidence type="ECO:0000256" key="1">
    <source>
        <dbReference type="ARBA" id="ARBA00004141"/>
    </source>
</evidence>
<evidence type="ECO:0000256" key="4">
    <source>
        <dbReference type="ARBA" id="ARBA00022737"/>
    </source>
</evidence>
<dbReference type="Proteomes" id="UP000241193">
    <property type="component" value="Unassembled WGS sequence"/>
</dbReference>
<feature type="transmembrane region" description="Helical" evidence="7">
    <location>
        <begin position="134"/>
        <end position="158"/>
    </location>
</feature>
<gene>
    <name evidence="9" type="ORF">C8261_01480</name>
</gene>
<dbReference type="EMBL" id="PZKC01000001">
    <property type="protein sequence ID" value="PTD98114.1"/>
    <property type="molecule type" value="Genomic_DNA"/>
</dbReference>
<evidence type="ECO:0000313" key="10">
    <source>
        <dbReference type="Proteomes" id="UP000241193"/>
    </source>
</evidence>
<name>A0A2T4IK15_9RHOO</name>
<dbReference type="Pfam" id="PF02080">
    <property type="entry name" value="TrkA_C"/>
    <property type="match status" value="2"/>
</dbReference>
<feature type="transmembrane region" description="Helical" evidence="7">
    <location>
        <begin position="170"/>
        <end position="192"/>
    </location>
</feature>
<evidence type="ECO:0000259" key="8">
    <source>
        <dbReference type="PROSITE" id="PS51202"/>
    </source>
</evidence>
<feature type="transmembrane region" description="Helical" evidence="7">
    <location>
        <begin position="492"/>
        <end position="509"/>
    </location>
</feature>
<sequence>MTATLVLLSIGVLLVLLISGRVAPAPLFVSWAVGFHLLGLVDQRALLGSYTNSALATLVLLLLVSLALERSPLLDRLSATLLKGRPGFAVLRLSGLTAMLSAFLNNTAVVGALLGVVARQKFISPSRLLIPLSYASVLGGVTTLVGTSTNLVVNSFVVEAGLPPIQMFDLAWAGVPIALGCIVVLALSSRLLPAHDVDVREAIQRYVLEARVMEGSPLAGKTIEENRMRGLEGLFLLQIERQGHLISPVGPDEMLEEGDLLIFTGEVDKVSSLRQFAGLQFFGNGAESLLRSNLVEVVVVGESELINKTLRQVDFRTMFDAGVVGIRRGEQQIGGQLGRVQIRAGDCLLLAVGNDFAQHRNLDRNFVLVSGAPIRPRLTALQSRVTLSGFAAVVLFATLGWLPLFSGLLLFAGGLLLSGVLTFGEVRRRFPFELVLIIGSALTVARVLESSGAAQLVADAIQFVFSGYGVWGAFVGVYLLTLLLSEIVTNNAAAALAFPIGLAAARAFGVDPTPFILIVCYGASACFMIPFGYQTHLMVFSPGRYKVLDFVRVGAPVSLTYSLIALVTVPFFFPFN</sequence>
<keyword evidence="2" id="KW-0813">Transport</keyword>
<dbReference type="GO" id="GO:0006813">
    <property type="term" value="P:potassium ion transport"/>
    <property type="evidence" value="ECO:0007669"/>
    <property type="project" value="InterPro"/>
</dbReference>
<evidence type="ECO:0000256" key="2">
    <source>
        <dbReference type="ARBA" id="ARBA00022448"/>
    </source>
</evidence>
<dbReference type="PANTHER" id="PTHR43652">
    <property type="entry name" value="BASIC AMINO ACID ANTIPORTER YFCC-RELATED"/>
    <property type="match status" value="1"/>
</dbReference>
<dbReference type="InterPro" id="IPR006037">
    <property type="entry name" value="RCK_C"/>
</dbReference>
<keyword evidence="5 7" id="KW-1133">Transmembrane helix</keyword>
<dbReference type="InterPro" id="IPR036721">
    <property type="entry name" value="RCK_C_sf"/>
</dbReference>
<dbReference type="AlphaFoldDB" id="A0A2T4IK15"/>
<keyword evidence="4" id="KW-0677">Repeat</keyword>
<feature type="transmembrane region" description="Helical" evidence="7">
    <location>
        <begin position="430"/>
        <end position="448"/>
    </location>
</feature>
<proteinExistence type="predicted"/>
<dbReference type="GO" id="GO:0005886">
    <property type="term" value="C:plasma membrane"/>
    <property type="evidence" value="ECO:0007669"/>
    <property type="project" value="TreeGrafter"/>
</dbReference>
<reference evidence="9 10" key="2">
    <citation type="submission" date="2018-04" db="EMBL/GenBank/DDBJ databases">
        <title>Thauera lacus sp. nov., isolated from an saline lake in Inner Mongolia, China.</title>
        <authorList>
            <person name="Liang Q.-Y."/>
        </authorList>
    </citation>
    <scope>NUCLEOTIDE SEQUENCE [LARGE SCALE GENOMIC DNA]</scope>
    <source>
        <strain evidence="9 10">D20</strain>
    </source>
</reference>
<comment type="caution">
    <text evidence="9">The sequence shown here is derived from an EMBL/GenBank/DDBJ whole genome shotgun (WGS) entry which is preliminary data.</text>
</comment>
<dbReference type="SUPFAM" id="SSF116726">
    <property type="entry name" value="TrkA C-terminal domain-like"/>
    <property type="match status" value="2"/>
</dbReference>
<comment type="subcellular location">
    <subcellularLocation>
        <location evidence="1">Membrane</location>
        <topology evidence="1">Multi-pass membrane protein</topology>
    </subcellularLocation>
</comment>
<dbReference type="InterPro" id="IPR004680">
    <property type="entry name" value="Cit_transptr-like_dom"/>
</dbReference>
<feature type="transmembrane region" description="Helical" evidence="7">
    <location>
        <begin position="89"/>
        <end position="114"/>
    </location>
</feature>
<dbReference type="InterPro" id="IPR051679">
    <property type="entry name" value="DASS-Related_Transporters"/>
</dbReference>
<keyword evidence="3 7" id="KW-0812">Transmembrane</keyword>
<dbReference type="GO" id="GO:0008324">
    <property type="term" value="F:monoatomic cation transmembrane transporter activity"/>
    <property type="evidence" value="ECO:0007669"/>
    <property type="project" value="InterPro"/>
</dbReference>
<dbReference type="PANTHER" id="PTHR43652:SF2">
    <property type="entry name" value="BASIC AMINO ACID ANTIPORTER YFCC-RELATED"/>
    <property type="match status" value="1"/>
</dbReference>
<feature type="transmembrane region" description="Helical" evidence="7">
    <location>
        <begin position="390"/>
        <end position="418"/>
    </location>
</feature>
<reference evidence="9 10" key="1">
    <citation type="submission" date="2018-03" db="EMBL/GenBank/DDBJ databases">
        <authorList>
            <person name="Keele B.F."/>
        </authorList>
    </citation>
    <scope>NUCLEOTIDE SEQUENCE [LARGE SCALE GENOMIC DNA]</scope>
    <source>
        <strain evidence="9 10">D20</strain>
    </source>
</reference>